<feature type="coiled-coil region" evidence="1">
    <location>
        <begin position="34"/>
        <end position="61"/>
    </location>
</feature>
<keyword evidence="3" id="KW-0812">Transmembrane</keyword>
<keyword evidence="5" id="KW-1185">Reference proteome</keyword>
<dbReference type="Proteomes" id="UP000092578">
    <property type="component" value="Unassembled WGS sequence"/>
</dbReference>
<feature type="transmembrane region" description="Helical" evidence="3">
    <location>
        <begin position="6"/>
        <end position="25"/>
    </location>
</feature>
<keyword evidence="3" id="KW-1133">Transmembrane helix</keyword>
<feature type="compositionally biased region" description="Basic and acidic residues" evidence="2">
    <location>
        <begin position="123"/>
        <end position="147"/>
    </location>
</feature>
<dbReference type="RefSeq" id="WP_065411461.1">
    <property type="nucleotide sequence ID" value="NZ_MAYT01000028.1"/>
</dbReference>
<gene>
    <name evidence="4" type="ORF">A8F95_12570</name>
</gene>
<comment type="caution">
    <text evidence="4">The sequence shown here is derived from an EMBL/GenBank/DDBJ whole genome shotgun (WGS) entry which is preliminary data.</text>
</comment>
<dbReference type="EMBL" id="MAYT01000028">
    <property type="protein sequence ID" value="OCA83813.1"/>
    <property type="molecule type" value="Genomic_DNA"/>
</dbReference>
<accession>A0A1B9AJ03</accession>
<organism evidence="4 5">
    <name type="scientific">Pseudobacillus wudalianchiensis</name>
    <dbReference type="NCBI Taxonomy" id="1743143"/>
    <lineage>
        <taxon>Bacteria</taxon>
        <taxon>Bacillati</taxon>
        <taxon>Bacillota</taxon>
        <taxon>Bacilli</taxon>
        <taxon>Bacillales</taxon>
        <taxon>Bacillaceae</taxon>
        <taxon>Pseudobacillus</taxon>
    </lineage>
</organism>
<evidence type="ECO:0000313" key="5">
    <source>
        <dbReference type="Proteomes" id="UP000092578"/>
    </source>
</evidence>
<proteinExistence type="predicted"/>
<evidence type="ECO:0008006" key="6">
    <source>
        <dbReference type="Google" id="ProtNLM"/>
    </source>
</evidence>
<keyword evidence="3" id="KW-0472">Membrane</keyword>
<evidence type="ECO:0000256" key="1">
    <source>
        <dbReference type="SAM" id="Coils"/>
    </source>
</evidence>
<reference evidence="5" key="1">
    <citation type="submission" date="2016-05" db="EMBL/GenBank/DDBJ databases">
        <authorList>
            <person name="Liu B."/>
            <person name="Wang J."/>
            <person name="Zhu Y."/>
            <person name="Liu G."/>
            <person name="Chen Q."/>
            <person name="Chen Z."/>
            <person name="Lan J."/>
            <person name="Che J."/>
            <person name="Ge C."/>
            <person name="Shi H."/>
            <person name="Pan Z."/>
            <person name="Liu X."/>
        </authorList>
    </citation>
    <scope>NUCLEOTIDE SEQUENCE [LARGE SCALE GENOMIC DNA]</scope>
    <source>
        <strain evidence="5">FJAT-27215</strain>
    </source>
</reference>
<keyword evidence="1" id="KW-0175">Coiled coil</keyword>
<evidence type="ECO:0000256" key="2">
    <source>
        <dbReference type="SAM" id="MobiDB-lite"/>
    </source>
</evidence>
<sequence length="185" mass="21043">MATLFIFISFILNVVALFAIILLFMRQNRLYEIKKQQEKLVADMEEMMNAYLLEMKEENEKLIKELSVSQAVQGSVSDSKRSVAKTVEETNLDTRLQEESLSIAVPSMQRVRAAKVYSMTSKTSEEVEKKQAEEKEMLPNQQEKPDDIFSLKDQGLSVEEIAQKLNKGKTEVELALKFADAGKNS</sequence>
<feature type="region of interest" description="Disordered" evidence="2">
    <location>
        <begin position="122"/>
        <end position="147"/>
    </location>
</feature>
<protein>
    <recommendedName>
        <fullName evidence="6">Swarming motility protein SwrB</fullName>
    </recommendedName>
</protein>
<evidence type="ECO:0000313" key="4">
    <source>
        <dbReference type="EMBL" id="OCA83813.1"/>
    </source>
</evidence>
<evidence type="ECO:0000256" key="3">
    <source>
        <dbReference type="SAM" id="Phobius"/>
    </source>
</evidence>
<dbReference type="AlphaFoldDB" id="A0A1B9AJ03"/>
<name>A0A1B9AJ03_9BACI</name>